<evidence type="ECO:0000313" key="2">
    <source>
        <dbReference type="Proteomes" id="UP000789901"/>
    </source>
</evidence>
<gene>
    <name evidence="1" type="ORF">GMARGA_LOCUS26564</name>
</gene>
<organism evidence="1 2">
    <name type="scientific">Gigaspora margarita</name>
    <dbReference type="NCBI Taxonomy" id="4874"/>
    <lineage>
        <taxon>Eukaryota</taxon>
        <taxon>Fungi</taxon>
        <taxon>Fungi incertae sedis</taxon>
        <taxon>Mucoromycota</taxon>
        <taxon>Glomeromycotina</taxon>
        <taxon>Glomeromycetes</taxon>
        <taxon>Diversisporales</taxon>
        <taxon>Gigasporaceae</taxon>
        <taxon>Gigaspora</taxon>
    </lineage>
</organism>
<feature type="non-terminal residue" evidence="1">
    <location>
        <position position="1"/>
    </location>
</feature>
<protein>
    <submittedName>
        <fullName evidence="1">2431_t:CDS:1</fullName>
    </submittedName>
</protein>
<name>A0ABN7W4K7_GIGMA</name>
<evidence type="ECO:0000313" key="1">
    <source>
        <dbReference type="EMBL" id="CAG8816504.1"/>
    </source>
</evidence>
<proteinExistence type="predicted"/>
<sequence>SNMEEISTKFYRLYYEVDNVEKSRNQTNRNVIHQFGKALSERLIELLKSKPPQTAYTELNGEVREHLPKNLNNAMVRKRTDTTRKIYDVFSKIGEDKILRVKSFTASSFSDLTRKSSGYKYQRRDNGDVFIIDMSNREHGLVASLLQRRFNAPNANFDYDPPIVVGNDEFHFSPSGNGQLIASDVTIYPNANHVQQPHIPYPGPPPGDRNSRPHARIICEVGNSQSTKEWNDKCQLWTNQIYVRYVLGIKLHKKRTRKNNLGQYHRSMTARLWQQGVAGYQEWQFGTLIRKKQTPTTCNAPNLPQYQVIIPIAQVFWDPVLPLPPADGYVPTVPNPLATETAPVNFIIDLYRVQQLVLNEQDNA</sequence>
<accession>A0ABN7W4K7</accession>
<reference evidence="1 2" key="1">
    <citation type="submission" date="2021-06" db="EMBL/GenBank/DDBJ databases">
        <authorList>
            <person name="Kallberg Y."/>
            <person name="Tangrot J."/>
            <person name="Rosling A."/>
        </authorList>
    </citation>
    <scope>NUCLEOTIDE SEQUENCE [LARGE SCALE GENOMIC DNA]</scope>
    <source>
        <strain evidence="1 2">120-4 pot B 10/14</strain>
    </source>
</reference>
<dbReference type="Proteomes" id="UP000789901">
    <property type="component" value="Unassembled WGS sequence"/>
</dbReference>
<dbReference type="EMBL" id="CAJVQB010031137">
    <property type="protein sequence ID" value="CAG8816504.1"/>
    <property type="molecule type" value="Genomic_DNA"/>
</dbReference>
<keyword evidence="2" id="KW-1185">Reference proteome</keyword>
<comment type="caution">
    <text evidence="1">The sequence shown here is derived from an EMBL/GenBank/DDBJ whole genome shotgun (WGS) entry which is preliminary data.</text>
</comment>